<dbReference type="Proteomes" id="UP000008698">
    <property type="component" value="Unassembled WGS sequence"/>
</dbReference>
<reference evidence="3" key="1">
    <citation type="journal article" date="2011" name="PLoS Pathog.">
        <title>Comparative genomics yields insights into niche adaptation of plant vascular wilt pathogens.</title>
        <authorList>
            <person name="Klosterman S.J."/>
            <person name="Subbarao K.V."/>
            <person name="Kang S."/>
            <person name="Veronese P."/>
            <person name="Gold S.E."/>
            <person name="Thomma B.P.H.J."/>
            <person name="Chen Z."/>
            <person name="Henrissat B."/>
            <person name="Lee Y.-H."/>
            <person name="Park J."/>
            <person name="Garcia-Pedrajas M.D."/>
            <person name="Barbara D.J."/>
            <person name="Anchieta A."/>
            <person name="de Jonge R."/>
            <person name="Santhanam P."/>
            <person name="Maruthachalam K."/>
            <person name="Atallah Z."/>
            <person name="Amyotte S.G."/>
            <person name="Paz Z."/>
            <person name="Inderbitzin P."/>
            <person name="Hayes R.J."/>
            <person name="Heiman D.I."/>
            <person name="Young S."/>
            <person name="Zeng Q."/>
            <person name="Engels R."/>
            <person name="Galagan J."/>
            <person name="Cuomo C.A."/>
            <person name="Dobinson K.F."/>
            <person name="Ma L.-J."/>
        </authorList>
    </citation>
    <scope>NUCLEOTIDE SEQUENCE [LARGE SCALE GENOMIC DNA]</scope>
    <source>
        <strain evidence="3">VaMs.102 / ATCC MYA-4576 / FGSC 10136</strain>
    </source>
</reference>
<keyword evidence="3" id="KW-1185">Reference proteome</keyword>
<dbReference type="EMBL" id="DS985224">
    <property type="protein sequence ID" value="EEY21907.1"/>
    <property type="molecule type" value="Genomic_DNA"/>
</dbReference>
<sequence length="249" mass="28305">MFSFFGYIPLPETLPFSRFPRQLYDLNTYPHEMIHSNRWAPAHLSSQASEDPGMPPITRDGIPGPHSSTLEEARDEEGYSSAEDYASMEPRSDSSGESRQDTSDGEETSELSRDGEQDVPADDPDERDWHIVGDAAGPDPDRTVATLLNMLCVLDRQARDLEKRGYEMNSRRGEVERQLLRTEPWALAREMTGEEAFWWERRDGSGGREIEELRKLAIGTVGLEVAAKEVERRRERVVRLLAEVWGRGI</sequence>
<dbReference type="KEGG" id="val:VDBG_08017"/>
<proteinExistence type="predicted"/>
<dbReference type="OMA" id="DERDWHI"/>
<name>C9SSZ2_VERA1</name>
<dbReference type="HOGENOM" id="CLU_1116470_0_0_1"/>
<feature type="region of interest" description="Disordered" evidence="1">
    <location>
        <begin position="45"/>
        <end position="140"/>
    </location>
</feature>
<organism evidence="3">
    <name type="scientific">Verticillium alfalfae (strain VaMs.102 / ATCC MYA-4576 / FGSC 10136)</name>
    <name type="common">Verticillium wilt of alfalfa</name>
    <name type="synonym">Verticillium albo-atrum</name>
    <dbReference type="NCBI Taxonomy" id="526221"/>
    <lineage>
        <taxon>Eukaryota</taxon>
        <taxon>Fungi</taxon>
        <taxon>Dikarya</taxon>
        <taxon>Ascomycota</taxon>
        <taxon>Pezizomycotina</taxon>
        <taxon>Sordariomycetes</taxon>
        <taxon>Hypocreomycetidae</taxon>
        <taxon>Glomerellales</taxon>
        <taxon>Plectosphaerellaceae</taxon>
        <taxon>Verticillium</taxon>
    </lineage>
</organism>
<feature type="compositionally biased region" description="Acidic residues" evidence="1">
    <location>
        <begin position="117"/>
        <end position="126"/>
    </location>
</feature>
<protein>
    <submittedName>
        <fullName evidence="2">Predicted protein</fullName>
    </submittedName>
</protein>
<dbReference type="RefSeq" id="XP_003001758.1">
    <property type="nucleotide sequence ID" value="XM_003001712.1"/>
</dbReference>
<dbReference type="GeneID" id="9529897"/>
<feature type="compositionally biased region" description="Basic and acidic residues" evidence="1">
    <location>
        <begin position="90"/>
        <end position="102"/>
    </location>
</feature>
<evidence type="ECO:0000313" key="3">
    <source>
        <dbReference type="Proteomes" id="UP000008698"/>
    </source>
</evidence>
<dbReference type="eggNOG" id="ENOG502RISK">
    <property type="taxonomic scope" value="Eukaryota"/>
</dbReference>
<dbReference type="AlphaFoldDB" id="C9SSZ2"/>
<accession>C9SSZ2</accession>
<evidence type="ECO:0000313" key="2">
    <source>
        <dbReference type="EMBL" id="EEY21907.1"/>
    </source>
</evidence>
<evidence type="ECO:0000256" key="1">
    <source>
        <dbReference type="SAM" id="MobiDB-lite"/>
    </source>
</evidence>
<gene>
    <name evidence="2" type="ORF">VDBG_08017</name>
</gene>
<dbReference type="OrthoDB" id="4831777at2759"/>